<dbReference type="PROSITE" id="PS50089">
    <property type="entry name" value="ZF_RING_2"/>
    <property type="match status" value="1"/>
</dbReference>
<keyword evidence="8" id="KW-0862">Zinc</keyword>
<keyword evidence="7" id="KW-0833">Ubl conjugation pathway</keyword>
<evidence type="ECO:0000256" key="8">
    <source>
        <dbReference type="ARBA" id="ARBA00022833"/>
    </source>
</evidence>
<dbReference type="GO" id="GO:0016020">
    <property type="term" value="C:membrane"/>
    <property type="evidence" value="ECO:0007669"/>
    <property type="project" value="UniProtKB-SubCell"/>
</dbReference>
<evidence type="ECO:0000259" key="14">
    <source>
        <dbReference type="PROSITE" id="PS50089"/>
    </source>
</evidence>
<evidence type="ECO:0000256" key="12">
    <source>
        <dbReference type="PROSITE-ProRule" id="PRU00175"/>
    </source>
</evidence>
<dbReference type="OrthoDB" id="8062037at2759"/>
<evidence type="ECO:0000256" key="11">
    <source>
        <dbReference type="ARBA" id="ARBA00024209"/>
    </source>
</evidence>
<dbReference type="PANTHER" id="PTHR46905">
    <property type="entry name" value="RING-H2 FINGER PROTEIN ATL78"/>
    <property type="match status" value="1"/>
</dbReference>
<comment type="catalytic activity">
    <reaction evidence="1">
        <text>S-ubiquitinyl-[E2 ubiquitin-conjugating enzyme]-L-cysteine + [acceptor protein]-L-lysine = [E2 ubiquitin-conjugating enzyme]-L-cysteine + N(6)-ubiquitinyl-[acceptor protein]-L-lysine.</text>
        <dbReference type="EC" id="2.3.2.27"/>
    </reaction>
</comment>
<keyword evidence="10 13" id="KW-0472">Membrane</keyword>
<evidence type="ECO:0000256" key="1">
    <source>
        <dbReference type="ARBA" id="ARBA00000900"/>
    </source>
</evidence>
<gene>
    <name evidence="15" type="ORF">JCGZ_20341</name>
</gene>
<dbReference type="PANTHER" id="PTHR46905:SF1">
    <property type="entry name" value="RING-TYPE E3 UBIQUITIN TRANSFERASE"/>
    <property type="match status" value="1"/>
</dbReference>
<evidence type="ECO:0000256" key="6">
    <source>
        <dbReference type="ARBA" id="ARBA00022723"/>
    </source>
</evidence>
<feature type="domain" description="RING-type" evidence="14">
    <location>
        <begin position="124"/>
        <end position="166"/>
    </location>
</feature>
<evidence type="ECO:0000256" key="3">
    <source>
        <dbReference type="ARBA" id="ARBA00012483"/>
    </source>
</evidence>
<evidence type="ECO:0000313" key="16">
    <source>
        <dbReference type="Proteomes" id="UP000027138"/>
    </source>
</evidence>
<dbReference type="InterPro" id="IPR001841">
    <property type="entry name" value="Znf_RING"/>
</dbReference>
<dbReference type="Pfam" id="PF13639">
    <property type="entry name" value="zf-RING_2"/>
    <property type="match status" value="1"/>
</dbReference>
<keyword evidence="12" id="KW-0863">Zinc-finger</keyword>
<dbReference type="SUPFAM" id="SSF57850">
    <property type="entry name" value="RING/U-box"/>
    <property type="match status" value="1"/>
</dbReference>
<dbReference type="GO" id="GO:0016567">
    <property type="term" value="P:protein ubiquitination"/>
    <property type="evidence" value="ECO:0007669"/>
    <property type="project" value="UniProtKB-UniPathway"/>
</dbReference>
<dbReference type="UniPathway" id="UPA00143"/>
<comment type="similarity">
    <text evidence="11">Belongs to the RING-type zinc finger family. ATL subfamily.</text>
</comment>
<keyword evidence="9 13" id="KW-1133">Transmembrane helix</keyword>
<dbReference type="GO" id="GO:0061630">
    <property type="term" value="F:ubiquitin protein ligase activity"/>
    <property type="evidence" value="ECO:0007669"/>
    <property type="project" value="UniProtKB-EC"/>
</dbReference>
<keyword evidence="4" id="KW-0808">Transferase</keyword>
<dbReference type="InterPro" id="IPR013083">
    <property type="entry name" value="Znf_RING/FYVE/PHD"/>
</dbReference>
<dbReference type="EC" id="2.3.2.27" evidence="3"/>
<dbReference type="Gene3D" id="3.30.40.10">
    <property type="entry name" value="Zinc/RING finger domain, C3HC4 (zinc finger)"/>
    <property type="match status" value="1"/>
</dbReference>
<evidence type="ECO:0000256" key="5">
    <source>
        <dbReference type="ARBA" id="ARBA00022692"/>
    </source>
</evidence>
<dbReference type="EMBL" id="KK914993">
    <property type="protein sequence ID" value="KDP25185.1"/>
    <property type="molecule type" value="Genomic_DNA"/>
</dbReference>
<evidence type="ECO:0000256" key="2">
    <source>
        <dbReference type="ARBA" id="ARBA00004167"/>
    </source>
</evidence>
<proteinExistence type="inferred from homology"/>
<keyword evidence="6" id="KW-0479">Metal-binding</keyword>
<name>A0A067JYW4_JATCU</name>
<dbReference type="Proteomes" id="UP000027138">
    <property type="component" value="Unassembled WGS sequence"/>
</dbReference>
<evidence type="ECO:0000256" key="4">
    <source>
        <dbReference type="ARBA" id="ARBA00022679"/>
    </source>
</evidence>
<evidence type="ECO:0000256" key="9">
    <source>
        <dbReference type="ARBA" id="ARBA00022989"/>
    </source>
</evidence>
<sequence>MTTAASPNIIHLSPPLPLTAKSCDPHAHGCRWWPYSSSNDFGANTAVILIILLCALICALALNTAIRCFLRGAHRPADRLPQNRQEIDGQQRKPNNEAGAAPLVVAPISVYLTGMRLGGAEAECAICLSEFVEGEGIRVLGSCKHGFHVHCIEQWLSRHYSCPTCRRSCLSQETPDCCPRNDLGNTSGQPVPEQLMSIP</sequence>
<protein>
    <recommendedName>
        <fullName evidence="3">RING-type E3 ubiquitin transferase</fullName>
        <ecNumber evidence="3">2.3.2.27</ecNumber>
    </recommendedName>
</protein>
<dbReference type="AlphaFoldDB" id="A0A067JYW4"/>
<dbReference type="InterPro" id="IPR044602">
    <property type="entry name" value="ATL10/ATL72-79-like"/>
</dbReference>
<feature type="transmembrane region" description="Helical" evidence="13">
    <location>
        <begin position="41"/>
        <end position="62"/>
    </location>
</feature>
<evidence type="ECO:0000256" key="10">
    <source>
        <dbReference type="ARBA" id="ARBA00023136"/>
    </source>
</evidence>
<dbReference type="SMART" id="SM00184">
    <property type="entry name" value="RING"/>
    <property type="match status" value="1"/>
</dbReference>
<reference evidence="15 16" key="1">
    <citation type="journal article" date="2014" name="PLoS ONE">
        <title>Global Analysis of Gene Expression Profiles in Physic Nut (Jatropha curcas L.) Seedlings Exposed to Salt Stress.</title>
        <authorList>
            <person name="Zhang L."/>
            <person name="Zhang C."/>
            <person name="Wu P."/>
            <person name="Chen Y."/>
            <person name="Li M."/>
            <person name="Jiang H."/>
            <person name="Wu G."/>
        </authorList>
    </citation>
    <scope>NUCLEOTIDE SEQUENCE [LARGE SCALE GENOMIC DNA]</scope>
    <source>
        <strain evidence="16">cv. GZQX0401</strain>
        <tissue evidence="15">Young leaves</tissue>
    </source>
</reference>
<keyword evidence="16" id="KW-1185">Reference proteome</keyword>
<comment type="subcellular location">
    <subcellularLocation>
        <location evidence="2">Membrane</location>
        <topology evidence="2">Single-pass membrane protein</topology>
    </subcellularLocation>
</comment>
<evidence type="ECO:0000256" key="13">
    <source>
        <dbReference type="SAM" id="Phobius"/>
    </source>
</evidence>
<keyword evidence="5 13" id="KW-0812">Transmembrane</keyword>
<organism evidence="15 16">
    <name type="scientific">Jatropha curcas</name>
    <name type="common">Barbados nut</name>
    <dbReference type="NCBI Taxonomy" id="180498"/>
    <lineage>
        <taxon>Eukaryota</taxon>
        <taxon>Viridiplantae</taxon>
        <taxon>Streptophyta</taxon>
        <taxon>Embryophyta</taxon>
        <taxon>Tracheophyta</taxon>
        <taxon>Spermatophyta</taxon>
        <taxon>Magnoliopsida</taxon>
        <taxon>eudicotyledons</taxon>
        <taxon>Gunneridae</taxon>
        <taxon>Pentapetalae</taxon>
        <taxon>rosids</taxon>
        <taxon>fabids</taxon>
        <taxon>Malpighiales</taxon>
        <taxon>Euphorbiaceae</taxon>
        <taxon>Crotonoideae</taxon>
        <taxon>Jatropheae</taxon>
        <taxon>Jatropha</taxon>
    </lineage>
</organism>
<evidence type="ECO:0000256" key="7">
    <source>
        <dbReference type="ARBA" id="ARBA00022786"/>
    </source>
</evidence>
<accession>A0A067JYW4</accession>
<dbReference type="GO" id="GO:0008270">
    <property type="term" value="F:zinc ion binding"/>
    <property type="evidence" value="ECO:0007669"/>
    <property type="project" value="UniProtKB-KW"/>
</dbReference>
<evidence type="ECO:0000313" key="15">
    <source>
        <dbReference type="EMBL" id="KDP25185.1"/>
    </source>
</evidence>